<name>A0AC34F1Q5_9BILA</name>
<reference evidence="2" key="1">
    <citation type="submission" date="2022-11" db="UniProtKB">
        <authorList>
            <consortium name="WormBaseParasite"/>
        </authorList>
    </citation>
    <scope>IDENTIFICATION</scope>
</reference>
<organism evidence="1 2">
    <name type="scientific">Panagrolaimus sp. ES5</name>
    <dbReference type="NCBI Taxonomy" id="591445"/>
    <lineage>
        <taxon>Eukaryota</taxon>
        <taxon>Metazoa</taxon>
        <taxon>Ecdysozoa</taxon>
        <taxon>Nematoda</taxon>
        <taxon>Chromadorea</taxon>
        <taxon>Rhabditida</taxon>
        <taxon>Tylenchina</taxon>
        <taxon>Panagrolaimomorpha</taxon>
        <taxon>Panagrolaimoidea</taxon>
        <taxon>Panagrolaimidae</taxon>
        <taxon>Panagrolaimus</taxon>
    </lineage>
</organism>
<protein>
    <submittedName>
        <fullName evidence="2">C-type lectin domain-containing protein</fullName>
    </submittedName>
</protein>
<evidence type="ECO:0000313" key="1">
    <source>
        <dbReference type="Proteomes" id="UP000887579"/>
    </source>
</evidence>
<evidence type="ECO:0000313" key="2">
    <source>
        <dbReference type="WBParaSite" id="ES5_v2.g10942.t1"/>
    </source>
</evidence>
<proteinExistence type="predicted"/>
<sequence length="1175" mass="133311">MSNNNTPKVVYFHPKPIWGTYGVPDVYRLEVKVIDTINFEEKYYLISPINLISDILIKAKELPLENVKAVLFHFMHNNVEKETAIAKLLESYYKQFNIQVFCCSANSIFYSTILQIAEEEFGDIGECSSFVFIRDDQIRCVTIKRKNEQFYPFKDNSINNVTSYFEFFDTSDLEKYITEAKAFVYFHKDQPQIAATEVQIKTFMQISKPLMKTKTFLVLTKNPNIHSNKTIVAKILNFLGEENSSMPKYNVACLTNTYFGLVTWENWLSNVPDPNLYFMKNAIIHVGQMEILPIKKTFICYEPFQKLMCVNSQGRQFQGSIEPAVPKIGLAVTFSVDRFLSPHISVFHPVKVIESAVLIGLRNESFSLEVIKNGKLESIDLKIPMAISFANETVVVGEEALQMKEKYNKFVVTDLLELLKKDDFARMQPNPERGFTVLKNKEKTQNFIVFETFRVFADSDAQNVDCGGEGWSYYPPTGFCYGVKMQSKVETWQNAENICKSLNAHLVTINSLAEYQQIMSWLFFYIFKLIQCFLIGYFSVTFGNTWTGYYTPSVTSYDPSKWISVDGSGANFLKYGRWCNVFRWGVVVNPAGGKRCLAIGYDQEKPCFFDVECNGITMLPICKRAPKTPVKSASEVLFEDAESPIAAVAGTKECGDGFSYFPPSGLCYGVGTMPPRITWQNAEKYCQSMGGHLFTINSLEEYRHFASYFYIIFDNTWTGYYTPSGTTFDATKWIGVDGKAAGFLKHGKWCNTFRWGTHVQPVGGKRCLGFGFDQQKPCFFDVDCTGLTMKSICQRPPKTTEIALKSEIPILSEYNCGEGWTYFSATGFCYGMKQLPPAPATWQNAESVCQSLGGHLVTVNSLDEYQQFMSYVYVGSFGNTWAGYSTPSGTTFDATKWIGVDGKEANFLKYGKWCNTFRWGIHVAPSAGKRCLGVGYDQVKPCFFDVECDGIKMQIICKRSPKASEKVISEVLFEPDLSVETAVVSNAESHVECGDGWSYFPPSGFCYGVNSLPARSTWTNAENYCQSLGGHLVTFNSIEEFRHFSSYFYIVFDNTWTGYYTPSGTTYDARKWIGVDGIEANFLKYGRWCNMYRWTQWINPVRGKRCLAMGYDQEKPCLFEHDCTSITMRIICKRPPKTQPTTKIIVTKTAATIQPTKNSLTIPTVAVIPRNTCHV</sequence>
<dbReference type="WBParaSite" id="ES5_v2.g10942.t1">
    <property type="protein sequence ID" value="ES5_v2.g10942.t1"/>
    <property type="gene ID" value="ES5_v2.g10942"/>
</dbReference>
<dbReference type="Proteomes" id="UP000887579">
    <property type="component" value="Unplaced"/>
</dbReference>
<accession>A0AC34F1Q5</accession>